<reference evidence="3 4" key="1">
    <citation type="submission" date="2016-02" db="EMBL/GenBank/DDBJ databases">
        <title>Genome analysis of coral dinoflagellate symbionts highlights evolutionary adaptations to a symbiotic lifestyle.</title>
        <authorList>
            <person name="Aranda M."/>
            <person name="Li Y."/>
            <person name="Liew Y.J."/>
            <person name="Baumgarten S."/>
            <person name="Simakov O."/>
            <person name="Wilson M."/>
            <person name="Piel J."/>
            <person name="Ashoor H."/>
            <person name="Bougouffa S."/>
            <person name="Bajic V.B."/>
            <person name="Ryu T."/>
            <person name="Ravasi T."/>
            <person name="Bayer T."/>
            <person name="Micklem G."/>
            <person name="Kim H."/>
            <person name="Bhak J."/>
            <person name="Lajeunesse T.C."/>
            <person name="Voolstra C.R."/>
        </authorList>
    </citation>
    <scope>NUCLEOTIDE SEQUENCE [LARGE SCALE GENOMIC DNA]</scope>
    <source>
        <strain evidence="3 4">CCMP2467</strain>
    </source>
</reference>
<evidence type="ECO:0000313" key="4">
    <source>
        <dbReference type="Proteomes" id="UP000186817"/>
    </source>
</evidence>
<sequence>MDGWGDEMDSLHVHDVEGVVGLVSVGVSSNCVVKDKVTQLKLSAEVRPDASKVQRSRTTGVLHIDMPLLQPHQVKNPKAPAQPELEPLKPAAEPQG</sequence>
<dbReference type="InterPro" id="IPR056496">
    <property type="entry name" value="CS_DNAAF11_C"/>
</dbReference>
<evidence type="ECO:0000256" key="1">
    <source>
        <dbReference type="SAM" id="MobiDB-lite"/>
    </source>
</evidence>
<protein>
    <recommendedName>
        <fullName evidence="2">Dynein axonemal assembly factor 11-like CS domain-containing protein</fullName>
    </recommendedName>
</protein>
<comment type="caution">
    <text evidence="3">The sequence shown here is derived from an EMBL/GenBank/DDBJ whole genome shotgun (WGS) entry which is preliminary data.</text>
</comment>
<dbReference type="OrthoDB" id="10250990at2759"/>
<keyword evidence="4" id="KW-1185">Reference proteome</keyword>
<name>A0A1Q9BW96_SYMMI</name>
<feature type="domain" description="Dynein axonemal assembly factor 11-like CS" evidence="2">
    <location>
        <begin position="31"/>
        <end position="67"/>
    </location>
</feature>
<dbReference type="Pfam" id="PF23602">
    <property type="entry name" value="CS_DNAAF11_C"/>
    <property type="match status" value="1"/>
</dbReference>
<dbReference type="AlphaFoldDB" id="A0A1Q9BW96"/>
<evidence type="ECO:0000313" key="3">
    <source>
        <dbReference type="EMBL" id="OLP74936.1"/>
    </source>
</evidence>
<feature type="compositionally biased region" description="Low complexity" evidence="1">
    <location>
        <begin position="79"/>
        <end position="96"/>
    </location>
</feature>
<organism evidence="3 4">
    <name type="scientific">Symbiodinium microadriaticum</name>
    <name type="common">Dinoflagellate</name>
    <name type="synonym">Zooxanthella microadriatica</name>
    <dbReference type="NCBI Taxonomy" id="2951"/>
    <lineage>
        <taxon>Eukaryota</taxon>
        <taxon>Sar</taxon>
        <taxon>Alveolata</taxon>
        <taxon>Dinophyceae</taxon>
        <taxon>Suessiales</taxon>
        <taxon>Symbiodiniaceae</taxon>
        <taxon>Symbiodinium</taxon>
    </lineage>
</organism>
<dbReference type="Proteomes" id="UP000186817">
    <property type="component" value="Unassembled WGS sequence"/>
</dbReference>
<accession>A0A1Q9BW96</accession>
<feature type="region of interest" description="Disordered" evidence="1">
    <location>
        <begin position="67"/>
        <end position="96"/>
    </location>
</feature>
<dbReference type="EMBL" id="LSRX01003003">
    <property type="protein sequence ID" value="OLP74936.1"/>
    <property type="molecule type" value="Genomic_DNA"/>
</dbReference>
<feature type="non-terminal residue" evidence="3">
    <location>
        <position position="96"/>
    </location>
</feature>
<evidence type="ECO:0000259" key="2">
    <source>
        <dbReference type="Pfam" id="PF23602"/>
    </source>
</evidence>
<gene>
    <name evidence="3" type="ORF">AK812_SmicGene45367</name>
</gene>
<proteinExistence type="predicted"/>